<dbReference type="InterPro" id="IPR036465">
    <property type="entry name" value="vWFA_dom_sf"/>
</dbReference>
<dbReference type="GO" id="GO:0046872">
    <property type="term" value="F:metal ion binding"/>
    <property type="evidence" value="ECO:0007669"/>
    <property type="project" value="UniProtKB-KW"/>
</dbReference>
<dbReference type="PANTHER" id="PTHR14202:SF0">
    <property type="entry name" value="RNA-BINDING PROTEIN RO60"/>
    <property type="match status" value="1"/>
</dbReference>
<keyword evidence="9" id="KW-1185">Reference proteome</keyword>
<dbReference type="PROSITE" id="PS50988">
    <property type="entry name" value="TROVE"/>
    <property type="match status" value="1"/>
</dbReference>
<comment type="subcellular location">
    <subcellularLocation>
        <location evidence="1">Cytoplasm</location>
    </subcellularLocation>
</comment>
<evidence type="ECO:0000256" key="5">
    <source>
        <dbReference type="ARBA" id="ARBA00022884"/>
    </source>
</evidence>
<dbReference type="InterPro" id="IPR037214">
    <property type="entry name" value="TROVE_dom_sf"/>
</dbReference>
<dbReference type="SUPFAM" id="SSF53300">
    <property type="entry name" value="vWA-like"/>
    <property type="match status" value="1"/>
</dbReference>
<dbReference type="SUPFAM" id="SSF140864">
    <property type="entry name" value="TROVE domain-like"/>
    <property type="match status" value="1"/>
</dbReference>
<evidence type="ECO:0000313" key="8">
    <source>
        <dbReference type="EMBL" id="CAC9974989.1"/>
    </source>
</evidence>
<evidence type="ECO:0000256" key="6">
    <source>
        <dbReference type="ARBA" id="ARBA00023274"/>
    </source>
</evidence>
<evidence type="ECO:0000256" key="1">
    <source>
        <dbReference type="ARBA" id="ARBA00004496"/>
    </source>
</evidence>
<dbReference type="Pfam" id="PF05731">
    <property type="entry name" value="TROVE"/>
    <property type="match status" value="2"/>
</dbReference>
<keyword evidence="6" id="KW-0687">Ribonucleoprotein</keyword>
<evidence type="ECO:0000313" key="9">
    <source>
        <dbReference type="Proteomes" id="UP000533639"/>
    </source>
</evidence>
<sequence>MKFNFLAKEKNNKSNIVNHENAPAFSLTSEYELYAAVVTTSLNASFYEKDTTRLQRIQSLIKKSNPVFVAKLAVYARNEMHMRSVPLVLVVELAKIYSGDSLISKMITHVIQRADEITELLAYYQMANERNGVKKLNRLSKQIQKGLAVSFNKFDEYQFAKYNRDGVVKLKDALFLVHPKAKDKAQQAIFDKLVNNTLQTPYTWETELSQLGQVKFYNHIEKQKAFKQKWEELIDSGKIGYMALLRNLRNILEANVSGSHMLKVCDYLSNEKAVANSKQLPFRFLAAYREVKDLNFKYTSMVLDALEDAVMASSQNIKGFDVNTSVVIACDVSGSMQKAISPKSKVMLYDIGLMLGMLMQSRCQNVVSGMFGDRWKIINMPKRSILANVNEYYKREGEVGYATNGHLVVEDLISRKEIVDKVMLFTDVQMWNNTYTKDSFANSWNRYKTIAPNAKLYLFDLAGYGQSPINIEKNDVYLIAGWSDKVFDVLNALEDKNSALNYINRIEL</sequence>
<protein>
    <recommendedName>
        <fullName evidence="7">TROVE domain-containing protein</fullName>
    </recommendedName>
</protein>
<keyword evidence="5" id="KW-0694">RNA-binding</keyword>
<dbReference type="InterPro" id="IPR008858">
    <property type="entry name" value="TROVE_dom"/>
</dbReference>
<reference evidence="8 9" key="1">
    <citation type="submission" date="2020-06" db="EMBL/GenBank/DDBJ databases">
        <authorList>
            <person name="Criscuolo A."/>
        </authorList>
    </citation>
    <scope>NUCLEOTIDE SEQUENCE [LARGE SCALE GENOMIC DNA]</scope>
    <source>
        <strain evidence="8">PXU-55</strain>
    </source>
</reference>
<dbReference type="PANTHER" id="PTHR14202">
    <property type="entry name" value="60 KDA RIBONUCLEOPROTEIN SSA/RO"/>
    <property type="match status" value="1"/>
</dbReference>
<proteinExistence type="inferred from homology"/>
<comment type="similarity">
    <text evidence="2">Belongs to the Ro 60 kDa family.</text>
</comment>
<gene>
    <name evidence="8" type="ORF">FLAPXU55_02687</name>
</gene>
<dbReference type="InterPro" id="IPR040322">
    <property type="entry name" value="TROVE2"/>
</dbReference>
<organism evidence="8 9">
    <name type="scientific">Flavobacterium panici</name>
    <dbReference type="NCBI Taxonomy" id="2654843"/>
    <lineage>
        <taxon>Bacteria</taxon>
        <taxon>Pseudomonadati</taxon>
        <taxon>Bacteroidota</taxon>
        <taxon>Flavobacteriia</taxon>
        <taxon>Flavobacteriales</taxon>
        <taxon>Flavobacteriaceae</taxon>
        <taxon>Flavobacterium</taxon>
    </lineage>
</organism>
<comment type="caution">
    <text evidence="8">The sequence shown here is derived from an EMBL/GenBank/DDBJ whole genome shotgun (WGS) entry which is preliminary data.</text>
</comment>
<dbReference type="Proteomes" id="UP000533639">
    <property type="component" value="Unassembled WGS sequence"/>
</dbReference>
<accession>A0A9N8P2E4</accession>
<evidence type="ECO:0000256" key="2">
    <source>
        <dbReference type="ARBA" id="ARBA00007814"/>
    </source>
</evidence>
<dbReference type="EMBL" id="CAIJDE010000044">
    <property type="protein sequence ID" value="CAC9974989.1"/>
    <property type="molecule type" value="Genomic_DNA"/>
</dbReference>
<dbReference type="Gene3D" id="3.40.50.410">
    <property type="entry name" value="von Willebrand factor, type A domain"/>
    <property type="match status" value="1"/>
</dbReference>
<feature type="domain" description="TROVE" evidence="7">
    <location>
        <begin position="16"/>
        <end position="322"/>
    </location>
</feature>
<dbReference type="AlphaFoldDB" id="A0A9N8P2E4"/>
<evidence type="ECO:0000256" key="3">
    <source>
        <dbReference type="ARBA" id="ARBA00022490"/>
    </source>
</evidence>
<keyword evidence="4" id="KW-0479">Metal-binding</keyword>
<evidence type="ECO:0000256" key="4">
    <source>
        <dbReference type="ARBA" id="ARBA00022723"/>
    </source>
</evidence>
<dbReference type="GO" id="GO:0005737">
    <property type="term" value="C:cytoplasm"/>
    <property type="evidence" value="ECO:0007669"/>
    <property type="project" value="UniProtKB-SubCell"/>
</dbReference>
<keyword evidence="3" id="KW-0963">Cytoplasm</keyword>
<dbReference type="GO" id="GO:1990904">
    <property type="term" value="C:ribonucleoprotein complex"/>
    <property type="evidence" value="ECO:0007669"/>
    <property type="project" value="UniProtKB-KW"/>
</dbReference>
<dbReference type="RefSeq" id="WP_180858269.1">
    <property type="nucleotide sequence ID" value="NZ_CAIJDE010000044.1"/>
</dbReference>
<dbReference type="GO" id="GO:0003723">
    <property type="term" value="F:RNA binding"/>
    <property type="evidence" value="ECO:0007669"/>
    <property type="project" value="UniProtKB-KW"/>
</dbReference>
<name>A0A9N8P2E4_9FLAO</name>
<evidence type="ECO:0000259" key="7">
    <source>
        <dbReference type="PROSITE" id="PS50988"/>
    </source>
</evidence>